<dbReference type="AlphaFoldDB" id="A0A0N4WVC1"/>
<dbReference type="PANTHER" id="PTHR10858">
    <property type="entry name" value="DEOXYRIBONUCLEASE II"/>
    <property type="match status" value="1"/>
</dbReference>
<dbReference type="CDD" id="cd09121">
    <property type="entry name" value="PLDc_DNaseII_2"/>
    <property type="match status" value="1"/>
</dbReference>
<organism evidence="5">
    <name type="scientific">Haemonchus placei</name>
    <name type="common">Barber's pole worm</name>
    <dbReference type="NCBI Taxonomy" id="6290"/>
    <lineage>
        <taxon>Eukaryota</taxon>
        <taxon>Metazoa</taxon>
        <taxon>Ecdysozoa</taxon>
        <taxon>Nematoda</taxon>
        <taxon>Chromadorea</taxon>
        <taxon>Rhabditida</taxon>
        <taxon>Rhabditina</taxon>
        <taxon>Rhabditomorpha</taxon>
        <taxon>Strongyloidea</taxon>
        <taxon>Trichostrongylidae</taxon>
        <taxon>Haemonchus</taxon>
    </lineage>
</organism>
<sequence>MGQGVGLLEKLFCRFVVYKPPTSSRSPPQFYYADGDRSNWTLGPLPITATTTAVGATLREFYENSQVRQFPNGSDGIESRMLLLQKNFIFAYNDDSPTGSVDSYRGHSKGVTVFDDDTGFWLIHSVPNFPSLGSYSYPATGIKFGQTFLCLSLPARFLGDVGEHLRYLQATPFFHNLPNQFSERYPVLVNIVKKQSLPKSTTHFTRVAQLSTIRGMPLRSFSKHKKFNKDLWFDLVGPELGTNLAVESWLNGGADDLESTCTRGISIYDVSVVGLPDVSFNSSRDHSKWAVADTNGHTSIVCVGDLNRQKSQFRRGGGAVCFQHHGLWTTFHNSVKSIQPCGSKNIHSYLNYVLPAVLSIVVLSTLRFTVP</sequence>
<dbReference type="CDD" id="cd09120">
    <property type="entry name" value="PLDc_DNaseII_1"/>
    <property type="match status" value="1"/>
</dbReference>
<proteinExistence type="inferred from homology"/>
<accession>A0A0N4WVC1</accession>
<dbReference type="OMA" id="NLPNSCE"/>
<evidence type="ECO:0000256" key="1">
    <source>
        <dbReference type="ARBA" id="ARBA00007527"/>
    </source>
</evidence>
<name>A0A0N4WVC1_HAEPC</name>
<evidence type="ECO:0000256" key="2">
    <source>
        <dbReference type="ARBA" id="ARBA00022801"/>
    </source>
</evidence>
<reference evidence="3 4" key="2">
    <citation type="submission" date="2018-11" db="EMBL/GenBank/DDBJ databases">
        <authorList>
            <consortium name="Pathogen Informatics"/>
        </authorList>
    </citation>
    <scope>NUCLEOTIDE SEQUENCE [LARGE SCALE GENOMIC DNA]</scope>
    <source>
        <strain evidence="3 4">MHpl1</strain>
    </source>
</reference>
<dbReference type="Pfam" id="PF03265">
    <property type="entry name" value="DNase_II"/>
    <property type="match status" value="1"/>
</dbReference>
<reference evidence="5" key="1">
    <citation type="submission" date="2017-02" db="UniProtKB">
        <authorList>
            <consortium name="WormBaseParasite"/>
        </authorList>
    </citation>
    <scope>IDENTIFICATION</scope>
</reference>
<dbReference type="Proteomes" id="UP000268014">
    <property type="component" value="Unassembled WGS sequence"/>
</dbReference>
<keyword evidence="4" id="KW-1185">Reference proteome</keyword>
<evidence type="ECO:0000313" key="5">
    <source>
        <dbReference type="WBParaSite" id="HPLM_0001564701-mRNA-1"/>
    </source>
</evidence>
<comment type="similarity">
    <text evidence="1">Belongs to the DNase II family.</text>
</comment>
<evidence type="ECO:0000313" key="3">
    <source>
        <dbReference type="EMBL" id="VDO57333.1"/>
    </source>
</evidence>
<dbReference type="WBParaSite" id="HPLM_0001564701-mRNA-1">
    <property type="protein sequence ID" value="HPLM_0001564701-mRNA-1"/>
    <property type="gene ID" value="HPLM_0001564701"/>
</dbReference>
<dbReference type="EMBL" id="UZAF01019063">
    <property type="protein sequence ID" value="VDO57333.1"/>
    <property type="molecule type" value="Genomic_DNA"/>
</dbReference>
<dbReference type="PANTHER" id="PTHR10858:SF30">
    <property type="entry name" value="CELL-DEATH-RELATED NUCLEASE 7"/>
    <property type="match status" value="1"/>
</dbReference>
<dbReference type="GO" id="GO:0004531">
    <property type="term" value="F:deoxyribonuclease II activity"/>
    <property type="evidence" value="ECO:0007669"/>
    <property type="project" value="InterPro"/>
</dbReference>
<dbReference type="STRING" id="6290.A0A0N4WVC1"/>
<evidence type="ECO:0000313" key="4">
    <source>
        <dbReference type="Proteomes" id="UP000268014"/>
    </source>
</evidence>
<dbReference type="InterPro" id="IPR004947">
    <property type="entry name" value="DNase_II"/>
</dbReference>
<gene>
    <name evidence="3" type="ORF">HPLM_LOCUS15639</name>
</gene>
<keyword evidence="2" id="KW-0378">Hydrolase</keyword>
<protein>
    <submittedName>
        <fullName evidence="5">Deoxyribonuclease II</fullName>
    </submittedName>
</protein>
<dbReference type="GO" id="GO:0006309">
    <property type="term" value="P:apoptotic DNA fragmentation"/>
    <property type="evidence" value="ECO:0007669"/>
    <property type="project" value="TreeGrafter"/>
</dbReference>
<dbReference type="OrthoDB" id="10261598at2759"/>